<dbReference type="PANTHER" id="PTHR45985">
    <property type="match status" value="1"/>
</dbReference>
<evidence type="ECO:0000313" key="4">
    <source>
        <dbReference type="Proteomes" id="UP000064967"/>
    </source>
</evidence>
<evidence type="ECO:0000313" key="3">
    <source>
        <dbReference type="EMBL" id="AKU98061.1"/>
    </source>
</evidence>
<feature type="chain" id="PRO_5005466188" evidence="2">
    <location>
        <begin position="29"/>
        <end position="401"/>
    </location>
</feature>
<accession>A0A0K1PXE6</accession>
<dbReference type="STRING" id="1391654.AKJ09_04725"/>
<dbReference type="PATRIC" id="fig|1391654.3.peg.4790"/>
<dbReference type="OrthoDB" id="438898at2"/>
<dbReference type="GO" id="GO:0005975">
    <property type="term" value="P:carbohydrate metabolic process"/>
    <property type="evidence" value="ECO:0007669"/>
    <property type="project" value="InterPro"/>
</dbReference>
<reference evidence="3 4" key="1">
    <citation type="submission" date="2015-08" db="EMBL/GenBank/DDBJ databases">
        <authorList>
            <person name="Babu N.S."/>
            <person name="Beckwith C.J."/>
            <person name="Beseler K.G."/>
            <person name="Brison A."/>
            <person name="Carone J.V."/>
            <person name="Caskin T.P."/>
            <person name="Diamond M."/>
            <person name="Durham M.E."/>
            <person name="Foxe J.M."/>
            <person name="Go M."/>
            <person name="Henderson B.A."/>
            <person name="Jones I.B."/>
            <person name="McGettigan J.A."/>
            <person name="Micheletti S.J."/>
            <person name="Nasrallah M.E."/>
            <person name="Ortiz D."/>
            <person name="Piller C.R."/>
            <person name="Privatt S.R."/>
            <person name="Schneider S.L."/>
            <person name="Sharp S."/>
            <person name="Smith T.C."/>
            <person name="Stanton J.D."/>
            <person name="Ullery H.E."/>
            <person name="Wilson R.J."/>
            <person name="Serrano M.G."/>
            <person name="Buck G."/>
            <person name="Lee V."/>
            <person name="Wang Y."/>
            <person name="Carvalho R."/>
            <person name="Voegtly L."/>
            <person name="Shi R."/>
            <person name="Duckworth R."/>
            <person name="Johnson A."/>
            <person name="Loviza R."/>
            <person name="Walstead R."/>
            <person name="Shah Z."/>
            <person name="Kiflezghi M."/>
            <person name="Wade K."/>
            <person name="Ball S.L."/>
            <person name="Bradley K.W."/>
            <person name="Asai D.J."/>
            <person name="Bowman C.A."/>
            <person name="Russell D.A."/>
            <person name="Pope W.H."/>
            <person name="Jacobs-Sera D."/>
            <person name="Hendrix R.W."/>
            <person name="Hatfull G.F."/>
        </authorList>
    </citation>
    <scope>NUCLEOTIDE SEQUENCE [LARGE SCALE GENOMIC DNA]</scope>
    <source>
        <strain evidence="3 4">DSM 27648</strain>
    </source>
</reference>
<dbReference type="InterPro" id="IPR052740">
    <property type="entry name" value="CE4"/>
</dbReference>
<dbReference type="PANTHER" id="PTHR45985:SF3">
    <property type="entry name" value="CHITIN DEACETYLASE-LIKE 4"/>
    <property type="match status" value="1"/>
</dbReference>
<dbReference type="InterPro" id="IPR011330">
    <property type="entry name" value="Glyco_hydro/deAcase_b/a-brl"/>
</dbReference>
<organism evidence="3 4">
    <name type="scientific">Labilithrix luteola</name>
    <dbReference type="NCBI Taxonomy" id="1391654"/>
    <lineage>
        <taxon>Bacteria</taxon>
        <taxon>Pseudomonadati</taxon>
        <taxon>Myxococcota</taxon>
        <taxon>Polyangia</taxon>
        <taxon>Polyangiales</taxon>
        <taxon>Labilitrichaceae</taxon>
        <taxon>Labilithrix</taxon>
    </lineage>
</organism>
<feature type="signal peptide" evidence="2">
    <location>
        <begin position="1"/>
        <end position="28"/>
    </location>
</feature>
<protein>
    <submittedName>
        <fullName evidence="3">Putative secreted protein</fullName>
    </submittedName>
</protein>
<dbReference type="RefSeq" id="WP_146649097.1">
    <property type="nucleotide sequence ID" value="NZ_CP012333.1"/>
</dbReference>
<name>A0A0K1PXE6_9BACT</name>
<keyword evidence="4" id="KW-1185">Reference proteome</keyword>
<dbReference type="Gene3D" id="3.20.20.370">
    <property type="entry name" value="Glycoside hydrolase/deacetylase"/>
    <property type="match status" value="1"/>
</dbReference>
<feature type="region of interest" description="Disordered" evidence="1">
    <location>
        <begin position="379"/>
        <end position="401"/>
    </location>
</feature>
<evidence type="ECO:0000256" key="2">
    <source>
        <dbReference type="SAM" id="SignalP"/>
    </source>
</evidence>
<dbReference type="KEGG" id="llu:AKJ09_04725"/>
<gene>
    <name evidence="3" type="ORF">AKJ09_04725</name>
</gene>
<dbReference type="PROSITE" id="PS51257">
    <property type="entry name" value="PROKAR_LIPOPROTEIN"/>
    <property type="match status" value="1"/>
</dbReference>
<proteinExistence type="predicted"/>
<dbReference type="SUPFAM" id="SSF88713">
    <property type="entry name" value="Glycoside hydrolase/deacetylase"/>
    <property type="match status" value="1"/>
</dbReference>
<dbReference type="AlphaFoldDB" id="A0A0K1PXE6"/>
<evidence type="ECO:0000256" key="1">
    <source>
        <dbReference type="SAM" id="MobiDB-lite"/>
    </source>
</evidence>
<dbReference type="Proteomes" id="UP000064967">
    <property type="component" value="Chromosome"/>
</dbReference>
<dbReference type="EMBL" id="CP012333">
    <property type="protein sequence ID" value="AKU98061.1"/>
    <property type="molecule type" value="Genomic_DNA"/>
</dbReference>
<keyword evidence="2" id="KW-0732">Signal</keyword>
<sequence length="401" mass="43901">MSLRRLFGLGSLAVATLAIVASSAVGCAAPSEEEGTPSSASAVSERPPQFVLLAFDGSLNLDFWEESRAFAKSTNVKLTYFMSGPYFLPDAKKTMYHAPHHNAGASDIGFGGATANIPLRVQQVINARGEGHEMASHANGHYDGTKWTEEDWDSEFAQFNDLIFKSAANGGAPNLDIGFGPKDVIGFRAPLLGQGPGLYKTLAKNHFAYDTSKTSATNYWPEKINGIWNFPLAQIRIASGANQGKKTLSMDYNFYYTQSAGVSKPAMKDAFKKEMLDTYMTYFQSNYFGNRAPVHIGHHFSRWNGGAYWEAMQAFAQRVCHQPEVKCVTYKELTEFMEAHASMRGAYQRGEFTQLPRPPGAGDAQPVEEAVADDQLAAEGMVGDSSEAHEEVDENGNLVRE</sequence>